<comment type="caution">
    <text evidence="1">The sequence shown here is derived from an EMBL/GenBank/DDBJ whole genome shotgun (WGS) entry which is preliminary data.</text>
</comment>
<evidence type="ECO:0000313" key="1">
    <source>
        <dbReference type="EMBL" id="CAI6368803.1"/>
    </source>
</evidence>
<keyword evidence="2" id="KW-1185">Reference proteome</keyword>
<protein>
    <submittedName>
        <fullName evidence="1">Uncharacterized protein</fullName>
    </submittedName>
</protein>
<dbReference type="PANTHER" id="PTHR46289:SF17">
    <property type="entry name" value="HAT C-TERMINAL DIMERISATION DOMAIN-CONTAINING PROTEIN"/>
    <property type="match status" value="1"/>
</dbReference>
<dbReference type="Proteomes" id="UP001160148">
    <property type="component" value="Unassembled WGS sequence"/>
</dbReference>
<sequence>MQLIYNFIEGSCTRHAVLEKIANLTNTKLKTLKSISTTRWACRSEAISAVKENYSSILAAIEEIIDNTKQSDVRAKGKGILHHMKTFEFVFAMLMLDPILSSILKTSVFLQSPNINLLTAVEIVESLKKLLVSVRNTEDDFTDIYHKTIQMCKNYDIEIPQLKKRKVSTKIDCLSSTQHYMSSKEEEMKVSVYYSTLDHMISGINIRFNQETMNMIKALEIY</sequence>
<dbReference type="AlphaFoldDB" id="A0AAV0XL02"/>
<evidence type="ECO:0000313" key="2">
    <source>
        <dbReference type="Proteomes" id="UP001160148"/>
    </source>
</evidence>
<accession>A0AAV0XL02</accession>
<name>A0AAV0XL02_9HEMI</name>
<organism evidence="1 2">
    <name type="scientific">Macrosiphum euphorbiae</name>
    <name type="common">potato aphid</name>
    <dbReference type="NCBI Taxonomy" id="13131"/>
    <lineage>
        <taxon>Eukaryota</taxon>
        <taxon>Metazoa</taxon>
        <taxon>Ecdysozoa</taxon>
        <taxon>Arthropoda</taxon>
        <taxon>Hexapoda</taxon>
        <taxon>Insecta</taxon>
        <taxon>Pterygota</taxon>
        <taxon>Neoptera</taxon>
        <taxon>Paraneoptera</taxon>
        <taxon>Hemiptera</taxon>
        <taxon>Sternorrhyncha</taxon>
        <taxon>Aphidomorpha</taxon>
        <taxon>Aphidoidea</taxon>
        <taxon>Aphididae</taxon>
        <taxon>Macrosiphini</taxon>
        <taxon>Macrosiphum</taxon>
    </lineage>
</organism>
<dbReference type="EMBL" id="CARXXK010000005">
    <property type="protein sequence ID" value="CAI6368803.1"/>
    <property type="molecule type" value="Genomic_DNA"/>
</dbReference>
<proteinExistence type="predicted"/>
<dbReference type="InterPro" id="IPR052958">
    <property type="entry name" value="IFN-induced_PKR_regulator"/>
</dbReference>
<gene>
    <name evidence="1" type="ORF">MEUPH1_LOCUS23120</name>
</gene>
<reference evidence="1 2" key="1">
    <citation type="submission" date="2023-01" db="EMBL/GenBank/DDBJ databases">
        <authorList>
            <person name="Whitehead M."/>
        </authorList>
    </citation>
    <scope>NUCLEOTIDE SEQUENCE [LARGE SCALE GENOMIC DNA]</scope>
</reference>
<dbReference type="PANTHER" id="PTHR46289">
    <property type="entry name" value="52 KDA REPRESSOR OF THE INHIBITOR OF THE PROTEIN KINASE-LIKE PROTEIN-RELATED"/>
    <property type="match status" value="1"/>
</dbReference>